<feature type="domain" description="Metallo-beta-lactamase" evidence="5">
    <location>
        <begin position="7"/>
        <end position="212"/>
    </location>
</feature>
<comment type="catalytic activity">
    <reaction evidence="4">
        <text>3',5'-cyclic UMP + H2O = UMP + H(+)</text>
        <dbReference type="Rhea" id="RHEA:70575"/>
        <dbReference type="ChEBI" id="CHEBI:15377"/>
        <dbReference type="ChEBI" id="CHEBI:15378"/>
        <dbReference type="ChEBI" id="CHEBI:57865"/>
        <dbReference type="ChEBI" id="CHEBI:184387"/>
    </reaction>
    <physiologicalReaction direction="left-to-right" evidence="4">
        <dbReference type="Rhea" id="RHEA:70576"/>
    </physiologicalReaction>
</comment>
<dbReference type="InterPro" id="IPR036866">
    <property type="entry name" value="RibonucZ/Hydroxyglut_hydro"/>
</dbReference>
<evidence type="ECO:0000259" key="5">
    <source>
        <dbReference type="SMART" id="SM00849"/>
    </source>
</evidence>
<accession>A0A7X0RQ93</accession>
<comment type="caution">
    <text evidence="6">The sequence shown here is derived from an EMBL/GenBank/DDBJ whole genome shotgun (WGS) entry which is preliminary data.</text>
</comment>
<dbReference type="PANTHER" id="PTHR43546">
    <property type="entry name" value="UPF0173 METAL-DEPENDENT HYDROLASE MJ1163-RELATED"/>
    <property type="match status" value="1"/>
</dbReference>
<gene>
    <name evidence="6" type="ORF">H7C19_13365</name>
</gene>
<dbReference type="RefSeq" id="WP_185143150.1">
    <property type="nucleotide sequence ID" value="NZ_JACJVP010000023.1"/>
</dbReference>
<evidence type="ECO:0000256" key="1">
    <source>
        <dbReference type="ARBA" id="ARBA00022801"/>
    </source>
</evidence>
<sequence length="248" mass="26577">MKLRLIRNATLWIEYGGLRIVVDPMLSDAGANPPIQNSPNARNNPLVPLPVPAGELAAADLLIVTHRHPDHWDAAAAAFFSRDLRLLCQPEDEEALRGQGFANATPVPDTLTVDGVTATRTGGRHGTGAIGERMGPVSGFVLRAAGEPTLYIAGDTIWCPEVEAALAAHRPDWTVVNAGGARFLEGDPITMTPEDVIAVSRTDPAMQVVAVHMEAINHCLVTRDDLRAALIAADLSERVRLPKDGDWI</sequence>
<dbReference type="SUPFAM" id="SSF56281">
    <property type="entry name" value="Metallo-hydrolase/oxidoreductase"/>
    <property type="match status" value="1"/>
</dbReference>
<dbReference type="AlphaFoldDB" id="A0A7X0RQ93"/>
<evidence type="ECO:0000256" key="3">
    <source>
        <dbReference type="ARBA" id="ARBA00034301"/>
    </source>
</evidence>
<dbReference type="PANTHER" id="PTHR43546:SF9">
    <property type="entry name" value="L-ASCORBATE-6-PHOSPHATE LACTONASE ULAG-RELATED"/>
    <property type="match status" value="1"/>
</dbReference>
<dbReference type="Pfam" id="PF12706">
    <property type="entry name" value="Lactamase_B_2"/>
    <property type="match status" value="1"/>
</dbReference>
<reference evidence="6 7" key="1">
    <citation type="submission" date="2020-08" db="EMBL/GenBank/DDBJ databases">
        <title>Cohnella phylogeny.</title>
        <authorList>
            <person name="Dunlap C."/>
        </authorList>
    </citation>
    <scope>NUCLEOTIDE SEQUENCE [LARGE SCALE GENOMIC DNA]</scope>
    <source>
        <strain evidence="6 7">DSM 28246</strain>
    </source>
</reference>
<dbReference type="Proteomes" id="UP000547209">
    <property type="component" value="Unassembled WGS sequence"/>
</dbReference>
<name>A0A7X0RQ93_9BACL</name>
<dbReference type="EMBL" id="JACJVP010000023">
    <property type="protein sequence ID" value="MBB6671673.1"/>
    <property type="molecule type" value="Genomic_DNA"/>
</dbReference>
<comment type="catalytic activity">
    <reaction evidence="2">
        <text>3',5'-cyclic CMP + H2O = CMP + H(+)</text>
        <dbReference type="Rhea" id="RHEA:72675"/>
        <dbReference type="ChEBI" id="CHEBI:15377"/>
        <dbReference type="ChEBI" id="CHEBI:15378"/>
        <dbReference type="ChEBI" id="CHEBI:58003"/>
        <dbReference type="ChEBI" id="CHEBI:60377"/>
    </reaction>
    <physiologicalReaction direction="left-to-right" evidence="2">
        <dbReference type="Rhea" id="RHEA:72676"/>
    </physiologicalReaction>
</comment>
<keyword evidence="1 6" id="KW-0378">Hydrolase</keyword>
<dbReference type="SMART" id="SM00849">
    <property type="entry name" value="Lactamase_B"/>
    <property type="match status" value="1"/>
</dbReference>
<evidence type="ECO:0000256" key="2">
    <source>
        <dbReference type="ARBA" id="ARBA00034221"/>
    </source>
</evidence>
<proteinExistence type="predicted"/>
<evidence type="ECO:0000313" key="6">
    <source>
        <dbReference type="EMBL" id="MBB6671673.1"/>
    </source>
</evidence>
<dbReference type="InterPro" id="IPR001279">
    <property type="entry name" value="Metallo-B-lactamas"/>
</dbReference>
<comment type="function">
    <text evidence="3">Counteracts the endogenous Pycsar antiviral defense system. Phosphodiesterase that enables metal-dependent hydrolysis of host cyclic nucleotide Pycsar defense signals such as cCMP and cUMP.</text>
</comment>
<dbReference type="InterPro" id="IPR050114">
    <property type="entry name" value="UPF0173_UPF0282_UlaG_hydrolase"/>
</dbReference>
<keyword evidence="7" id="KW-1185">Reference proteome</keyword>
<organism evidence="6 7">
    <name type="scientific">Cohnella nanjingensis</name>
    <dbReference type="NCBI Taxonomy" id="1387779"/>
    <lineage>
        <taxon>Bacteria</taxon>
        <taxon>Bacillati</taxon>
        <taxon>Bacillota</taxon>
        <taxon>Bacilli</taxon>
        <taxon>Bacillales</taxon>
        <taxon>Paenibacillaceae</taxon>
        <taxon>Cohnella</taxon>
    </lineage>
</organism>
<evidence type="ECO:0000256" key="4">
    <source>
        <dbReference type="ARBA" id="ARBA00048505"/>
    </source>
</evidence>
<dbReference type="Gene3D" id="3.60.15.10">
    <property type="entry name" value="Ribonuclease Z/Hydroxyacylglutathione hydrolase-like"/>
    <property type="match status" value="1"/>
</dbReference>
<protein>
    <submittedName>
        <fullName evidence="6">MBL fold metallo-hydrolase</fullName>
    </submittedName>
</protein>
<dbReference type="GO" id="GO:0016787">
    <property type="term" value="F:hydrolase activity"/>
    <property type="evidence" value="ECO:0007669"/>
    <property type="project" value="UniProtKB-KW"/>
</dbReference>
<evidence type="ECO:0000313" key="7">
    <source>
        <dbReference type="Proteomes" id="UP000547209"/>
    </source>
</evidence>